<feature type="compositionally biased region" description="Acidic residues" evidence="1">
    <location>
        <begin position="19"/>
        <end position="31"/>
    </location>
</feature>
<feature type="domain" description="DUF5709" evidence="2">
    <location>
        <begin position="117"/>
        <end position="159"/>
    </location>
</feature>
<accession>A0ABY4YFD1</accession>
<dbReference type="InterPro" id="IPR043763">
    <property type="entry name" value="DUF5709"/>
</dbReference>
<name>A0ABY4YFD1_9MICO</name>
<feature type="compositionally biased region" description="Basic and acidic residues" evidence="1">
    <location>
        <begin position="1"/>
        <end position="10"/>
    </location>
</feature>
<dbReference type="Pfam" id="PF18970">
    <property type="entry name" value="DUF5709"/>
    <property type="match status" value="1"/>
</dbReference>
<organism evidence="3 4">
    <name type="scientific">Ornithinimicrobium cryptoxanthini</name>
    <dbReference type="NCBI Taxonomy" id="2934161"/>
    <lineage>
        <taxon>Bacteria</taxon>
        <taxon>Bacillati</taxon>
        <taxon>Actinomycetota</taxon>
        <taxon>Actinomycetes</taxon>
        <taxon>Micrococcales</taxon>
        <taxon>Ornithinimicrobiaceae</taxon>
        <taxon>Ornithinimicrobium</taxon>
    </lineage>
</organism>
<protein>
    <submittedName>
        <fullName evidence="3">DUF5709 domain-containing protein</fullName>
    </submittedName>
</protein>
<dbReference type="EMBL" id="CP099490">
    <property type="protein sequence ID" value="USQ75374.1"/>
    <property type="molecule type" value="Genomic_DNA"/>
</dbReference>
<evidence type="ECO:0000313" key="4">
    <source>
        <dbReference type="Proteomes" id="UP001056535"/>
    </source>
</evidence>
<gene>
    <name evidence="3" type="ORF">NF557_12170</name>
</gene>
<dbReference type="Proteomes" id="UP001056535">
    <property type="component" value="Chromosome"/>
</dbReference>
<evidence type="ECO:0000256" key="1">
    <source>
        <dbReference type="SAM" id="MobiDB-lite"/>
    </source>
</evidence>
<feature type="region of interest" description="Disordered" evidence="1">
    <location>
        <begin position="1"/>
        <end position="165"/>
    </location>
</feature>
<sequence>MSDQTSRENLDGEYGTYSLDDEDQLQPEDTLDGTGDPLDAGYQTADRLQGVTAWGTTAEEERTDETIEQRIGQEVPDPDSAYGAPDNESGLDEDPRVGGDDQDSIPADRDWVGESAEHVGRLVAPDEGMGPDTEKDMVARGTGNPDRSPEGSAVHYVDDNEESGD</sequence>
<reference evidence="3" key="1">
    <citation type="submission" date="2022-06" db="EMBL/GenBank/DDBJ databases">
        <title>Ornithinimicrobium JY.X270.</title>
        <authorList>
            <person name="Huang Y."/>
        </authorList>
    </citation>
    <scope>NUCLEOTIDE SEQUENCE</scope>
    <source>
        <strain evidence="3">JY.X270</strain>
    </source>
</reference>
<proteinExistence type="predicted"/>
<feature type="compositionally biased region" description="Basic and acidic residues" evidence="1">
    <location>
        <begin position="106"/>
        <end position="120"/>
    </location>
</feature>
<dbReference type="RefSeq" id="WP_252619719.1">
    <property type="nucleotide sequence ID" value="NZ_CP099490.1"/>
</dbReference>
<keyword evidence="4" id="KW-1185">Reference proteome</keyword>
<evidence type="ECO:0000259" key="2">
    <source>
        <dbReference type="Pfam" id="PF18970"/>
    </source>
</evidence>
<evidence type="ECO:0000313" key="3">
    <source>
        <dbReference type="EMBL" id="USQ75374.1"/>
    </source>
</evidence>